<reference evidence="1 2" key="1">
    <citation type="submission" date="2024-01" db="EMBL/GenBank/DDBJ databases">
        <authorList>
            <consortium name="Genoscope - CEA"/>
            <person name="William W."/>
        </authorList>
    </citation>
    <scope>NUCLEOTIDE SEQUENCE [LARGE SCALE GENOMIC DNA]</scope>
    <source>
        <strain evidence="1 2">29B2s-10</strain>
    </source>
</reference>
<evidence type="ECO:0000313" key="2">
    <source>
        <dbReference type="Proteomes" id="UP001497600"/>
    </source>
</evidence>
<dbReference type="Proteomes" id="UP001497600">
    <property type="component" value="Chromosome C"/>
</dbReference>
<accession>A0ABP0ECM8</accession>
<keyword evidence="2" id="KW-1185">Reference proteome</keyword>
<sequence>MSYSSYVISSVNYKLSEKVPAFVDASSGDPGMWYFSDYKSIERMTWHRFLKEFIHMNLGKLRFCDQKSLMTGRQNKNEKISTFGASFRSDRMKGGKLYRTCGRIENQLTPEVHIDQMSRNV</sequence>
<evidence type="ECO:0000313" key="1">
    <source>
        <dbReference type="EMBL" id="CAK7901595.1"/>
    </source>
</evidence>
<gene>
    <name evidence="1" type="ORF">CAAN4_C12750</name>
</gene>
<name>A0ABP0ECM8_9ASCO</name>
<protein>
    <submittedName>
        <fullName evidence="1">Uncharacterized protein</fullName>
    </submittedName>
</protein>
<dbReference type="EMBL" id="OZ004255">
    <property type="protein sequence ID" value="CAK7901595.1"/>
    <property type="molecule type" value="Genomic_DNA"/>
</dbReference>
<organism evidence="1 2">
    <name type="scientific">[Candida] anglica</name>
    <dbReference type="NCBI Taxonomy" id="148631"/>
    <lineage>
        <taxon>Eukaryota</taxon>
        <taxon>Fungi</taxon>
        <taxon>Dikarya</taxon>
        <taxon>Ascomycota</taxon>
        <taxon>Saccharomycotina</taxon>
        <taxon>Pichiomycetes</taxon>
        <taxon>Debaryomycetaceae</taxon>
        <taxon>Kurtzmaniella</taxon>
    </lineage>
</organism>
<proteinExistence type="predicted"/>